<comment type="caution">
    <text evidence="1">The sequence shown here is derived from an EMBL/GenBank/DDBJ whole genome shotgun (WGS) entry which is preliminary data.</text>
</comment>
<dbReference type="EMBL" id="VICG01000016">
    <property type="protein sequence ID" value="KAA8563932.1"/>
    <property type="molecule type" value="Genomic_DNA"/>
</dbReference>
<keyword evidence="2" id="KW-1185">Reference proteome</keyword>
<protein>
    <submittedName>
        <fullName evidence="1">Uncharacterized protein</fullName>
    </submittedName>
</protein>
<reference evidence="1 2" key="1">
    <citation type="submission" date="2019-06" db="EMBL/GenBank/DDBJ databases">
        <title>Genome Sequence of the Brown Rot Fungal Pathogen Monilinia fructicola.</title>
        <authorList>
            <person name="De Miccolis Angelini R.M."/>
            <person name="Landi L."/>
            <person name="Abate D."/>
            <person name="Pollastro S."/>
            <person name="Romanazzi G."/>
            <person name="Faretra F."/>
        </authorList>
    </citation>
    <scope>NUCLEOTIDE SEQUENCE [LARGE SCALE GENOMIC DNA]</scope>
    <source>
        <strain evidence="1 2">Mfrc123</strain>
    </source>
</reference>
<dbReference type="Proteomes" id="UP000322873">
    <property type="component" value="Unassembled WGS sequence"/>
</dbReference>
<accession>A0A5M9J7X4</accession>
<evidence type="ECO:0000313" key="1">
    <source>
        <dbReference type="EMBL" id="KAA8563932.1"/>
    </source>
</evidence>
<sequence length="90" mass="9596">MPLRLPSIQILPPSHQLQVAQPLHPHDSLEMIMAEISRILDVDDQSPDPAELVPAEVGEDPVGELDGVAVEVGVDVGGAVWGVEERSVVC</sequence>
<organism evidence="1 2">
    <name type="scientific">Monilinia fructicola</name>
    <name type="common">Brown rot fungus</name>
    <name type="synonym">Ciboria fructicola</name>
    <dbReference type="NCBI Taxonomy" id="38448"/>
    <lineage>
        <taxon>Eukaryota</taxon>
        <taxon>Fungi</taxon>
        <taxon>Dikarya</taxon>
        <taxon>Ascomycota</taxon>
        <taxon>Pezizomycotina</taxon>
        <taxon>Leotiomycetes</taxon>
        <taxon>Helotiales</taxon>
        <taxon>Sclerotiniaceae</taxon>
        <taxon>Monilinia</taxon>
    </lineage>
</organism>
<dbReference type="AlphaFoldDB" id="A0A5M9J7X4"/>
<proteinExistence type="predicted"/>
<name>A0A5M9J7X4_MONFR</name>
<evidence type="ECO:0000313" key="2">
    <source>
        <dbReference type="Proteomes" id="UP000322873"/>
    </source>
</evidence>
<gene>
    <name evidence="1" type="ORF">EYC84_011938</name>
</gene>